<dbReference type="Pfam" id="PF12083">
    <property type="entry name" value="DUF3560"/>
    <property type="match status" value="1"/>
</dbReference>
<keyword evidence="3" id="KW-1185">Reference proteome</keyword>
<evidence type="ECO:0000313" key="2">
    <source>
        <dbReference type="EMBL" id="MCP3425146.1"/>
    </source>
</evidence>
<dbReference type="Proteomes" id="UP001139502">
    <property type="component" value="Unassembled WGS sequence"/>
</dbReference>
<keyword evidence="1" id="KW-0175">Coiled coil</keyword>
<dbReference type="AlphaFoldDB" id="A0A9X2HG87"/>
<feature type="coiled-coil region" evidence="1">
    <location>
        <begin position="79"/>
        <end position="116"/>
    </location>
</feature>
<organism evidence="2 3">
    <name type="scientific">Rothia santali</name>
    <dbReference type="NCBI Taxonomy" id="2949643"/>
    <lineage>
        <taxon>Bacteria</taxon>
        <taxon>Bacillati</taxon>
        <taxon>Actinomycetota</taxon>
        <taxon>Actinomycetes</taxon>
        <taxon>Micrococcales</taxon>
        <taxon>Micrococcaceae</taxon>
        <taxon>Rothia</taxon>
    </lineage>
</organism>
<accession>A0A9X2HG87</accession>
<dbReference type="EMBL" id="JANAFB010000006">
    <property type="protein sequence ID" value="MCP3425146.1"/>
    <property type="molecule type" value="Genomic_DNA"/>
</dbReference>
<sequence>MITITHTHEAGTIIEGTAKGDGTATVLKAHRYRWGRSIPAWYLPHSRDARPNTYRITRLVTALEEAGFTVAQELDHTVRSAAEVEAAKTQRAADRAEALQAKAERKHADAETAQARNREALDRLPEGGEPIKIGHHSENRHRRAIDTAHRRMGQAIEAETAAEEAERRAEIAAKATARRYSPFQVAGRIEKAERQIRRIWRILDGHTTESGTPYARQVPAATGERREYALSLLAEQEDHLSYWQDIRAQQIAEGKTGDYSRENIGKGDAVKVNGSWWKVARANPKTVTLYMDAEREVTSTYRPGYAKITDHRSAEQLAAALQ</sequence>
<protein>
    <submittedName>
        <fullName evidence="2">DUF3560 domain-containing protein</fullName>
    </submittedName>
</protein>
<reference evidence="2" key="1">
    <citation type="submission" date="2022-06" db="EMBL/GenBank/DDBJ databases">
        <title>Rothia sp. isolated from sandalwood seedling.</title>
        <authorList>
            <person name="Tuikhar N."/>
            <person name="Kirdat K."/>
            <person name="Thorat V."/>
            <person name="Swetha P."/>
            <person name="Padma S."/>
            <person name="Sundararaj R."/>
            <person name="Yadav A."/>
        </authorList>
    </citation>
    <scope>NUCLEOTIDE SEQUENCE</scope>
    <source>
        <strain evidence="2">AR01</strain>
    </source>
</reference>
<name>A0A9X2HG87_9MICC</name>
<dbReference type="RefSeq" id="WP_254165195.1">
    <property type="nucleotide sequence ID" value="NZ_JANAFB010000006.1"/>
</dbReference>
<evidence type="ECO:0000313" key="3">
    <source>
        <dbReference type="Proteomes" id="UP001139502"/>
    </source>
</evidence>
<evidence type="ECO:0000256" key="1">
    <source>
        <dbReference type="SAM" id="Coils"/>
    </source>
</evidence>
<comment type="caution">
    <text evidence="2">The sequence shown here is derived from an EMBL/GenBank/DDBJ whole genome shotgun (WGS) entry which is preliminary data.</text>
</comment>
<proteinExistence type="predicted"/>
<gene>
    <name evidence="2" type="ORF">NBM05_03665</name>
</gene>
<dbReference type="InterPro" id="IPR021944">
    <property type="entry name" value="DUF3560"/>
</dbReference>